<dbReference type="EMBL" id="MPUK01000003">
    <property type="protein sequence ID" value="ONH68260.1"/>
    <property type="molecule type" value="Genomic_DNA"/>
</dbReference>
<dbReference type="STRING" id="36022.A0A1V2L936"/>
<feature type="repeat" description="WD" evidence="3">
    <location>
        <begin position="139"/>
        <end position="180"/>
    </location>
</feature>
<dbReference type="PANTHER" id="PTHR22847:SF637">
    <property type="entry name" value="WD REPEAT DOMAIN 5B"/>
    <property type="match status" value="1"/>
</dbReference>
<dbReference type="CDD" id="cd00200">
    <property type="entry name" value="WD40"/>
    <property type="match status" value="1"/>
</dbReference>
<feature type="domain" description="WDR5-like beta-propeller" evidence="4">
    <location>
        <begin position="14"/>
        <end position="303"/>
    </location>
</feature>
<gene>
    <name evidence="5" type="ORF">BON22_2173</name>
</gene>
<dbReference type="Proteomes" id="UP000189513">
    <property type="component" value="Unassembled WGS sequence"/>
</dbReference>
<proteinExistence type="predicted"/>
<dbReference type="InterPro" id="IPR019775">
    <property type="entry name" value="WD40_repeat_CS"/>
</dbReference>
<feature type="repeat" description="WD" evidence="3">
    <location>
        <begin position="13"/>
        <end position="54"/>
    </location>
</feature>
<dbReference type="SMART" id="SM00320">
    <property type="entry name" value="WD40"/>
    <property type="match status" value="7"/>
</dbReference>
<sequence length="308" mass="33801">MAVNLFDLRYSQNTTHTGATTSAKISPNGQLLATASADTTIKIFSLADGQFIRTLQGHSKGINDLSWSPDSHFLASVSDDTTLMVWDVEYGECVRVLEGHTYHVTCVGFNYKGNVLVTGSSDEAIRIWDPKQRKCLKTLSAHSDPIASIDLCWDASMIASASYDGMIRLFDTESGQCLKTLIYDKGGSSFPVSYIRFSPNGKYLLASTLDNTIRLWDYMNNKVVKTFQGALLEKFSCSSRFVTATDEPMIASGSESGSIVFWSLQTKKVTSMIEISKGSPVIEIDLHDKTLTAVSLDGTLKVFDLASY</sequence>
<evidence type="ECO:0000256" key="1">
    <source>
        <dbReference type="ARBA" id="ARBA00022574"/>
    </source>
</evidence>
<reference evidence="6" key="1">
    <citation type="journal article" date="2017" name="Genome Announc.">
        <title>Genome sequences of Cyberlindnera fabianii 65, Pichia kudriavzevii 129, and Saccharomyces cerevisiae 131 isolated from fermented masau fruits in Zimbabwe.</title>
        <authorList>
            <person name="van Rijswijck I.M.H."/>
            <person name="Derks M.F.L."/>
            <person name="Abee T."/>
            <person name="de Ridder D."/>
            <person name="Smid E.J."/>
        </authorList>
    </citation>
    <scope>NUCLEOTIDE SEQUENCE [LARGE SCALE GENOMIC DNA]</scope>
    <source>
        <strain evidence="6">65</strain>
    </source>
</reference>
<dbReference type="InterPro" id="IPR015943">
    <property type="entry name" value="WD40/YVTN_repeat-like_dom_sf"/>
</dbReference>
<keyword evidence="1 3" id="KW-0853">WD repeat</keyword>
<evidence type="ECO:0000256" key="3">
    <source>
        <dbReference type="PROSITE-ProRule" id="PRU00221"/>
    </source>
</evidence>
<dbReference type="InterPro" id="IPR059122">
    <property type="entry name" value="Beta-prop_WDR5-like"/>
</dbReference>
<evidence type="ECO:0000259" key="4">
    <source>
        <dbReference type="Pfam" id="PF25175"/>
    </source>
</evidence>
<accession>A0A1V2L936</accession>
<keyword evidence="6" id="KW-1185">Reference proteome</keyword>
<evidence type="ECO:0000313" key="6">
    <source>
        <dbReference type="Proteomes" id="UP000189513"/>
    </source>
</evidence>
<name>A0A1V2L936_CYBFA</name>
<dbReference type="PROSITE" id="PS00678">
    <property type="entry name" value="WD_REPEATS_1"/>
    <property type="match status" value="1"/>
</dbReference>
<keyword evidence="2" id="KW-0677">Repeat</keyword>
<dbReference type="OMA" id="NYALKCT"/>
<dbReference type="PANTHER" id="PTHR22847">
    <property type="entry name" value="WD40 REPEAT PROTEIN"/>
    <property type="match status" value="1"/>
</dbReference>
<dbReference type="VEuPathDB" id="FungiDB:BON22_2173"/>
<dbReference type="PRINTS" id="PR00320">
    <property type="entry name" value="GPROTEINBRPT"/>
</dbReference>
<dbReference type="SUPFAM" id="SSF50978">
    <property type="entry name" value="WD40 repeat-like"/>
    <property type="match status" value="1"/>
</dbReference>
<dbReference type="AlphaFoldDB" id="A0A1V2L936"/>
<feature type="repeat" description="WD" evidence="3">
    <location>
        <begin position="55"/>
        <end position="96"/>
    </location>
</feature>
<dbReference type="GO" id="GO:0048188">
    <property type="term" value="C:Set1C/COMPASS complex"/>
    <property type="evidence" value="ECO:0007669"/>
    <property type="project" value="TreeGrafter"/>
</dbReference>
<feature type="repeat" description="WD" evidence="3">
    <location>
        <begin position="185"/>
        <end position="226"/>
    </location>
</feature>
<dbReference type="PROSITE" id="PS50082">
    <property type="entry name" value="WD_REPEATS_2"/>
    <property type="match status" value="5"/>
</dbReference>
<evidence type="ECO:0000256" key="2">
    <source>
        <dbReference type="ARBA" id="ARBA00022737"/>
    </source>
</evidence>
<organism evidence="5 6">
    <name type="scientific">Cyberlindnera fabianii</name>
    <name type="common">Yeast</name>
    <name type="synonym">Hansenula fabianii</name>
    <dbReference type="NCBI Taxonomy" id="36022"/>
    <lineage>
        <taxon>Eukaryota</taxon>
        <taxon>Fungi</taxon>
        <taxon>Dikarya</taxon>
        <taxon>Ascomycota</taxon>
        <taxon>Saccharomycotina</taxon>
        <taxon>Saccharomycetes</taxon>
        <taxon>Phaffomycetales</taxon>
        <taxon>Phaffomycetaceae</taxon>
        <taxon>Cyberlindnera</taxon>
    </lineage>
</organism>
<feature type="repeat" description="WD" evidence="3">
    <location>
        <begin position="97"/>
        <end position="138"/>
    </location>
</feature>
<dbReference type="Pfam" id="PF25175">
    <property type="entry name" value="Beta-prop_WDR5"/>
    <property type="match status" value="1"/>
</dbReference>
<dbReference type="PROSITE" id="PS50294">
    <property type="entry name" value="WD_REPEATS_REGION"/>
    <property type="match status" value="5"/>
</dbReference>
<dbReference type="GO" id="GO:0042393">
    <property type="term" value="F:histone binding"/>
    <property type="evidence" value="ECO:0007669"/>
    <property type="project" value="TreeGrafter"/>
</dbReference>
<dbReference type="InterPro" id="IPR020472">
    <property type="entry name" value="WD40_PAC1"/>
</dbReference>
<dbReference type="InterPro" id="IPR036322">
    <property type="entry name" value="WD40_repeat_dom_sf"/>
</dbReference>
<protein>
    <submittedName>
        <fullName evidence="5">WD repeat-containing protein 5</fullName>
    </submittedName>
</protein>
<dbReference type="InterPro" id="IPR001680">
    <property type="entry name" value="WD40_rpt"/>
</dbReference>
<comment type="caution">
    <text evidence="5">The sequence shown here is derived from an EMBL/GenBank/DDBJ whole genome shotgun (WGS) entry which is preliminary data.</text>
</comment>
<evidence type="ECO:0000313" key="5">
    <source>
        <dbReference type="EMBL" id="ONH68260.1"/>
    </source>
</evidence>
<dbReference type="Gene3D" id="2.130.10.10">
    <property type="entry name" value="YVTN repeat-like/Quinoprotein amine dehydrogenase"/>
    <property type="match status" value="1"/>
</dbReference>